<keyword evidence="2" id="KW-1185">Reference proteome</keyword>
<comment type="caution">
    <text evidence="1">The sequence shown here is derived from an EMBL/GenBank/DDBJ whole genome shotgun (WGS) entry which is preliminary data.</text>
</comment>
<dbReference type="Proteomes" id="UP001196980">
    <property type="component" value="Unassembled WGS sequence"/>
</dbReference>
<accession>A0ABS6S1E1</accession>
<dbReference type="EMBL" id="JABXWD010000214">
    <property type="protein sequence ID" value="MBV6342218.1"/>
    <property type="molecule type" value="Genomic_DNA"/>
</dbReference>
<protein>
    <recommendedName>
        <fullName evidence="3">DUF3795 domain-containing protein</fullName>
    </recommendedName>
</protein>
<gene>
    <name evidence="1" type="ORF">HWQ67_11535</name>
</gene>
<organism evidence="1 2">
    <name type="scientific">Candidatus Magnetobacterium casense</name>
    <dbReference type="NCBI Taxonomy" id="1455061"/>
    <lineage>
        <taxon>Bacteria</taxon>
        <taxon>Pseudomonadati</taxon>
        <taxon>Nitrospirota</taxon>
        <taxon>Thermodesulfovibrionia</taxon>
        <taxon>Thermodesulfovibrionales</taxon>
        <taxon>Candidatus Magnetobacteriaceae</taxon>
        <taxon>Candidatus Magnetobacterium</taxon>
    </lineage>
</organism>
<evidence type="ECO:0000313" key="2">
    <source>
        <dbReference type="Proteomes" id="UP001196980"/>
    </source>
</evidence>
<evidence type="ECO:0008006" key="3">
    <source>
        <dbReference type="Google" id="ProtNLM"/>
    </source>
</evidence>
<sequence length="192" mass="21568">MSKCIVCNSRKGKRSCPLSGALICSQCCGAKKGAEADCPSDCSFLSTSIRYFSDKQAFSEAKNFEREMKSIIGNEDDYINILEIIESAIVRLYKANNRIVDKDVQTALEYLFEMGKARILGISSESSTTLPPVVWDLIDSINDTIKYRTSFGVRDGVMGILKGIYRVLVSVKNHYNPKNNKSYLDFIINYVR</sequence>
<proteinExistence type="predicted"/>
<dbReference type="RefSeq" id="WP_218252841.1">
    <property type="nucleotide sequence ID" value="NZ_JABXWD010000214.1"/>
</dbReference>
<reference evidence="1 2" key="1">
    <citation type="journal article" date="2020" name="J Geophys Res Biogeosci">
        <title>Magnetotaxis as an Adaptation to Enable Bacterial Shuttling of Microbial Sulfur and Sulfur Cycling Across Aquatic Oxic#Anoxic Interfaces.</title>
        <authorList>
            <person name="Li J."/>
            <person name="Liu P."/>
            <person name="Wang J."/>
            <person name="Roberts A.P."/>
            <person name="Pan Y."/>
        </authorList>
    </citation>
    <scope>NUCLEOTIDE SEQUENCE [LARGE SCALE GENOMIC DNA]</scope>
    <source>
        <strain evidence="1 2">MYR-1_YQ</strain>
    </source>
</reference>
<evidence type="ECO:0000313" key="1">
    <source>
        <dbReference type="EMBL" id="MBV6342218.1"/>
    </source>
</evidence>
<name>A0ABS6S1E1_9BACT</name>